<dbReference type="EMBL" id="DS233592">
    <property type="protein sequence ID" value="EDS30682.1"/>
    <property type="molecule type" value="Genomic_DNA"/>
</dbReference>
<dbReference type="InParanoid" id="B0XJS6"/>
<dbReference type="Proteomes" id="UP000002320">
    <property type="component" value="Unassembled WGS sequence"/>
</dbReference>
<reference evidence="1" key="1">
    <citation type="submission" date="2007-03" db="EMBL/GenBank/DDBJ databases">
        <title>Annotation of Culex pipiens quinquefasciatus.</title>
        <authorList>
            <consortium name="The Broad Institute Genome Sequencing Platform"/>
            <person name="Atkinson P.W."/>
            <person name="Hemingway J."/>
            <person name="Christensen B.M."/>
            <person name="Higgs S."/>
            <person name="Kodira C."/>
            <person name="Hannick L."/>
            <person name="Megy K."/>
            <person name="O'Leary S."/>
            <person name="Pearson M."/>
            <person name="Haas B.J."/>
            <person name="Mauceli E."/>
            <person name="Wortman J.R."/>
            <person name="Lee N.H."/>
            <person name="Guigo R."/>
            <person name="Stanke M."/>
            <person name="Alvarado L."/>
            <person name="Amedeo P."/>
            <person name="Antoine C.H."/>
            <person name="Arensburger P."/>
            <person name="Bidwell S.L."/>
            <person name="Crawford M."/>
            <person name="Camaro F."/>
            <person name="Devon K."/>
            <person name="Engels R."/>
            <person name="Hammond M."/>
            <person name="Howarth C."/>
            <person name="Koehrsen M."/>
            <person name="Lawson D."/>
            <person name="Montgomery P."/>
            <person name="Nene V."/>
            <person name="Nusbaum C."/>
            <person name="Puiu D."/>
            <person name="Romero-Severson J."/>
            <person name="Severson D.W."/>
            <person name="Shumway M."/>
            <person name="Sisk P."/>
            <person name="Stolte C."/>
            <person name="Zeng Q."/>
            <person name="Eisenstadt E."/>
            <person name="Fraser-Liggett C."/>
            <person name="Strausberg R."/>
            <person name="Galagan J."/>
            <person name="Birren B."/>
            <person name="Collins F.H."/>
        </authorList>
    </citation>
    <scope>NUCLEOTIDE SEQUENCE [LARGE SCALE GENOMIC DNA]</scope>
    <source>
        <strain evidence="1">JHB</strain>
    </source>
</reference>
<evidence type="ECO:0000313" key="2">
    <source>
        <dbReference type="EnsemblMetazoa" id="CPIJ019676-PA"/>
    </source>
</evidence>
<accession>B0XJS6</accession>
<protein>
    <submittedName>
        <fullName evidence="1 2">FKBP-rapamycin associated protein</fullName>
    </submittedName>
</protein>
<dbReference type="KEGG" id="cqu:CpipJ_CPIJ019676"/>
<name>B0XJS6_CULQU</name>
<dbReference type="STRING" id="7176.B0XJS6"/>
<dbReference type="VEuPathDB" id="VectorBase:CPIJ019676"/>
<organism>
    <name type="scientific">Culex quinquefasciatus</name>
    <name type="common">Southern house mosquito</name>
    <name type="synonym">Culex pungens</name>
    <dbReference type="NCBI Taxonomy" id="7176"/>
    <lineage>
        <taxon>Eukaryota</taxon>
        <taxon>Metazoa</taxon>
        <taxon>Ecdysozoa</taxon>
        <taxon>Arthropoda</taxon>
        <taxon>Hexapoda</taxon>
        <taxon>Insecta</taxon>
        <taxon>Pterygota</taxon>
        <taxon>Neoptera</taxon>
        <taxon>Endopterygota</taxon>
        <taxon>Diptera</taxon>
        <taxon>Nematocera</taxon>
        <taxon>Culicoidea</taxon>
        <taxon>Culicidae</taxon>
        <taxon>Culicinae</taxon>
        <taxon>Culicini</taxon>
        <taxon>Culex</taxon>
        <taxon>Culex</taxon>
    </lineage>
</organism>
<sequence>MFGNNSDLGLGISSRIIHPLVRVPANHPGQLKTAPTGSISNLEGLHELVKFIPEDTQDGSIYMACLAVHHGEYEVAQITLSTSSCWPSLGMISSTNAFEPLATPPAPKLLQVTGSKMSAARRRNAVAVPARSVDVDEELLETERFPEFRNDLSSRPHRGRFIHSINLSQSNFLQDPRRLLTLWFDFGQYPKVFDALVEGMRMFKIITWLQVIRQLKIKIDNPRIQMLKN</sequence>
<dbReference type="OrthoDB" id="2250022at2759"/>
<dbReference type="VEuPathDB" id="VectorBase:CQUJHB018344"/>
<evidence type="ECO:0000313" key="3">
    <source>
        <dbReference type="Proteomes" id="UP000002320"/>
    </source>
</evidence>
<gene>
    <name evidence="2" type="primary">6053886</name>
    <name evidence="1" type="ORF">CpipJ_CPIJ019676</name>
</gene>
<dbReference type="VEuPathDB" id="VectorBase:CQUJHB005090"/>
<dbReference type="HOGENOM" id="CLU_1210830_0_0_1"/>
<proteinExistence type="predicted"/>
<reference evidence="2" key="2">
    <citation type="submission" date="2020-05" db="UniProtKB">
        <authorList>
            <consortium name="EnsemblMetazoa"/>
        </authorList>
    </citation>
    <scope>IDENTIFICATION</scope>
    <source>
        <strain evidence="2">JHB</strain>
    </source>
</reference>
<evidence type="ECO:0000313" key="1">
    <source>
        <dbReference type="EMBL" id="EDS30682.1"/>
    </source>
</evidence>
<keyword evidence="3" id="KW-1185">Reference proteome</keyword>
<dbReference type="eggNOG" id="KOG0891">
    <property type="taxonomic scope" value="Eukaryota"/>
</dbReference>
<dbReference type="AlphaFoldDB" id="B0XJS6"/>
<dbReference type="EnsemblMetazoa" id="CPIJ019676-RA">
    <property type="protein sequence ID" value="CPIJ019676-PA"/>
    <property type="gene ID" value="CPIJ019676"/>
</dbReference>